<gene>
    <name evidence="1" type="ORF">E5336_06325</name>
</gene>
<accession>A0AC61R734</accession>
<evidence type="ECO:0000313" key="1">
    <source>
        <dbReference type="EMBL" id="TGY65932.1"/>
    </source>
</evidence>
<reference evidence="1" key="1">
    <citation type="submission" date="2019-04" db="EMBL/GenBank/DDBJ databases">
        <title>Microbes associate with the intestines of laboratory mice.</title>
        <authorList>
            <person name="Navarre W."/>
            <person name="Wong E."/>
            <person name="Huang K."/>
            <person name="Tropini C."/>
            <person name="Ng K."/>
            <person name="Yu B."/>
        </authorList>
    </citation>
    <scope>NUCLEOTIDE SEQUENCE</scope>
    <source>
        <strain evidence="1">NM09_H32</strain>
    </source>
</reference>
<protein>
    <submittedName>
        <fullName evidence="1">N-acetylmuramoyl-L-alanine amidase</fullName>
    </submittedName>
</protein>
<dbReference type="EMBL" id="SRYG01000011">
    <property type="protein sequence ID" value="TGY65932.1"/>
    <property type="molecule type" value="Genomic_DNA"/>
</dbReference>
<sequence>MNQKKRKKRKLRTWVKVVLTLLGITIAWSVLRPLLSKEEHEANRNDPDQTAYKVDTNAVVLIDPGHGGMDGGAISTSNKAEKQYSLEYALKIGEYIQQYNPNIEVIYTHNSDEIPWENVNSYNYALDDLNGRTNLIYEKDPDYVLSVHFNSREDNSEYGYESYVRKDDVASDTIYSYIVKNLEAIPWSKNNGGWSTEGYPLQIVDMVKSPSMLIELGYLTNANEVNELNTEATKDKICKAIAKAYCQYIADNPGPTERQDLAKNPNVIAENLPEEERKKVEEARAKEKAEQEAAQAAANSSSAEQVPNTN</sequence>
<keyword evidence="2" id="KW-1185">Reference proteome</keyword>
<proteinExistence type="predicted"/>
<name>A0AC61R734_9FIRM</name>
<comment type="caution">
    <text evidence="1">The sequence shown here is derived from an EMBL/GenBank/DDBJ whole genome shotgun (WGS) entry which is preliminary data.</text>
</comment>
<organism evidence="1 2">
    <name type="scientific">Dubosiella muris</name>
    <dbReference type="NCBI Taxonomy" id="3038133"/>
    <lineage>
        <taxon>Bacteria</taxon>
        <taxon>Bacillati</taxon>
        <taxon>Bacillota</taxon>
        <taxon>Erysipelotrichia</taxon>
        <taxon>Erysipelotrichales</taxon>
        <taxon>Erysipelotrichaceae</taxon>
        <taxon>Dubosiella</taxon>
    </lineage>
</organism>
<evidence type="ECO:0000313" key="2">
    <source>
        <dbReference type="Proteomes" id="UP000308836"/>
    </source>
</evidence>
<dbReference type="Proteomes" id="UP000308836">
    <property type="component" value="Unassembled WGS sequence"/>
</dbReference>